<sequence length="280" mass="31385">MMTAAFTVPKWRLRWFLDLLALTLWSSTVQAAEVALPSLPTDLAAYRIGQSYSGLLIADPTTREMEWDDVANPGMLWVERAQALWEQRDGQAGKACGDCHHAPASLRGAATGYPQVAADGKTLHTLEDRINQCRQQQMQAAPWPYDSDALVAMTTLVKGQSRGLPMAVRIDGPAARWFRRGEQVYQRRIGLMRLSCHDCHVTLEGASLRAEQLSQGQSNGFPTYRLKWQDLGSLQRRFRECNSNIKAEPLPYGDPDYQALELYLAWRGNGLPIETPAVRK</sequence>
<feature type="binding site" description="covalent" evidence="16">
    <location>
        <position position="196"/>
    </location>
    <ligand>
        <name>heme c</name>
        <dbReference type="ChEBI" id="CHEBI:61717"/>
        <label>2</label>
    </ligand>
</feature>
<comment type="similarity">
    <text evidence="11 14">Belongs to the SoxA family.</text>
</comment>
<dbReference type="GO" id="GO:0009055">
    <property type="term" value="F:electron transfer activity"/>
    <property type="evidence" value="ECO:0007669"/>
    <property type="project" value="InterPro"/>
</dbReference>
<dbReference type="SUPFAM" id="SSF46626">
    <property type="entry name" value="Cytochrome c"/>
    <property type="match status" value="2"/>
</dbReference>
<keyword evidence="10 14" id="KW-0408">Iron</keyword>
<keyword evidence="5 14" id="KW-0808">Transferase</keyword>
<evidence type="ECO:0000313" key="21">
    <source>
        <dbReference type="Proteomes" id="UP000185678"/>
    </source>
</evidence>
<dbReference type="Gene3D" id="1.10.760.10">
    <property type="entry name" value="Cytochrome c-like domain"/>
    <property type="match status" value="2"/>
</dbReference>
<feature type="binding site" description="axial binding residue" evidence="17">
    <location>
        <position position="100"/>
    </location>
    <ligand>
        <name>heme c</name>
        <dbReference type="ChEBI" id="CHEBI:61717"/>
        <label>1</label>
    </ligand>
    <ligandPart>
        <name>Fe</name>
        <dbReference type="ChEBI" id="CHEBI:18248"/>
    </ligandPart>
</feature>
<evidence type="ECO:0000256" key="12">
    <source>
        <dbReference type="ARBA" id="ARBA00048077"/>
    </source>
</evidence>
<dbReference type="GO" id="GO:0016669">
    <property type="term" value="F:oxidoreductase activity, acting on a sulfur group of donors, cytochrome as acceptor"/>
    <property type="evidence" value="ECO:0007669"/>
    <property type="project" value="InterPro"/>
</dbReference>
<keyword evidence="21" id="KW-1185">Reference proteome</keyword>
<evidence type="ECO:0000256" key="7">
    <source>
        <dbReference type="ARBA" id="ARBA00022729"/>
    </source>
</evidence>
<evidence type="ECO:0000313" key="20">
    <source>
        <dbReference type="EMBL" id="SIS86837.1"/>
    </source>
</evidence>
<evidence type="ECO:0000256" key="4">
    <source>
        <dbReference type="ARBA" id="ARBA00022617"/>
    </source>
</evidence>
<dbReference type="GO" id="GO:0020037">
    <property type="term" value="F:heme binding"/>
    <property type="evidence" value="ECO:0007669"/>
    <property type="project" value="InterPro"/>
</dbReference>
<dbReference type="EC" id="2.8.5.2" evidence="14"/>
<evidence type="ECO:0000256" key="16">
    <source>
        <dbReference type="PIRSR" id="PIRSR038455-2"/>
    </source>
</evidence>
<evidence type="ECO:0000259" key="19">
    <source>
        <dbReference type="Pfam" id="PF21342"/>
    </source>
</evidence>
<comment type="subcellular location">
    <subcellularLocation>
        <location evidence="1 14">Periplasm</location>
    </subcellularLocation>
</comment>
<evidence type="ECO:0000256" key="3">
    <source>
        <dbReference type="ARBA" id="ARBA00022448"/>
    </source>
</evidence>
<organism evidence="20 21">
    <name type="scientific">Insolitispirillum peregrinum</name>
    <dbReference type="NCBI Taxonomy" id="80876"/>
    <lineage>
        <taxon>Bacteria</taxon>
        <taxon>Pseudomonadati</taxon>
        <taxon>Pseudomonadota</taxon>
        <taxon>Alphaproteobacteria</taxon>
        <taxon>Rhodospirillales</taxon>
        <taxon>Novispirillaceae</taxon>
        <taxon>Insolitispirillum</taxon>
    </lineage>
</organism>
<evidence type="ECO:0000256" key="15">
    <source>
        <dbReference type="PIRSR" id="PIRSR038455-1"/>
    </source>
</evidence>
<dbReference type="GO" id="GO:0042597">
    <property type="term" value="C:periplasmic space"/>
    <property type="evidence" value="ECO:0007669"/>
    <property type="project" value="UniProtKB-SubCell"/>
</dbReference>
<feature type="binding site" evidence="16">
    <location>
        <position position="237"/>
    </location>
    <ligand>
        <name>substrate</name>
    </ligand>
</feature>
<evidence type="ECO:0000256" key="11">
    <source>
        <dbReference type="ARBA" id="ARBA00025746"/>
    </source>
</evidence>
<dbReference type="GO" id="GO:0016740">
    <property type="term" value="F:transferase activity"/>
    <property type="evidence" value="ECO:0007669"/>
    <property type="project" value="UniProtKB-KW"/>
</dbReference>
<dbReference type="InterPro" id="IPR009056">
    <property type="entry name" value="Cyt_c-like_dom"/>
</dbReference>
<comment type="catalytic activity">
    <reaction evidence="13 14">
        <text>S-sulfanyl-L-cysteinyl-[SoxY protein] + thiosulfate + 2 Fe(III)-[cytochrome c] = S-(2-sulfodisulfanyl)-L-cysteinyl-[SoxY protein] + 2 Fe(II)-[cytochrome c] + 2 H(+)</text>
        <dbReference type="Rhea" id="RHEA:51224"/>
        <dbReference type="Rhea" id="RHEA-COMP:10350"/>
        <dbReference type="Rhea" id="RHEA-COMP:14399"/>
        <dbReference type="Rhea" id="RHEA-COMP:14689"/>
        <dbReference type="Rhea" id="RHEA-COMP:14690"/>
        <dbReference type="ChEBI" id="CHEBI:15378"/>
        <dbReference type="ChEBI" id="CHEBI:29033"/>
        <dbReference type="ChEBI" id="CHEBI:29034"/>
        <dbReference type="ChEBI" id="CHEBI:33542"/>
        <dbReference type="ChEBI" id="CHEBI:61963"/>
        <dbReference type="ChEBI" id="CHEBI:140664"/>
        <dbReference type="EC" id="2.8.5.2"/>
    </reaction>
</comment>
<gene>
    <name evidence="20" type="ORF">SAMN05421779_104201</name>
</gene>
<evidence type="ECO:0000256" key="13">
    <source>
        <dbReference type="ARBA" id="ARBA00048423"/>
    </source>
</evidence>
<evidence type="ECO:0000256" key="1">
    <source>
        <dbReference type="ARBA" id="ARBA00004418"/>
    </source>
</evidence>
<evidence type="ECO:0000256" key="14">
    <source>
        <dbReference type="PIRNR" id="PIRNR038455"/>
    </source>
</evidence>
<feature type="binding site" description="covalent" evidence="16">
    <location>
        <position position="199"/>
    </location>
    <ligand>
        <name>heme c</name>
        <dbReference type="ChEBI" id="CHEBI:61717"/>
        <label>2</label>
    </ligand>
</feature>
<dbReference type="GO" id="GO:0046872">
    <property type="term" value="F:metal ion binding"/>
    <property type="evidence" value="ECO:0007669"/>
    <property type="project" value="UniProtKB-KW"/>
</dbReference>
<dbReference type="EMBL" id="FTOA01000004">
    <property type="protein sequence ID" value="SIS86837.1"/>
    <property type="molecule type" value="Genomic_DNA"/>
</dbReference>
<evidence type="ECO:0000256" key="17">
    <source>
        <dbReference type="PIRSR" id="PIRSR038455-3"/>
    </source>
</evidence>
<dbReference type="PIRSF" id="PIRSF038455">
    <property type="entry name" value="SoxA"/>
    <property type="match status" value="1"/>
</dbReference>
<feature type="binding site" description="axial binding residue" evidence="17">
    <location>
        <position position="200"/>
    </location>
    <ligand>
        <name>heme c</name>
        <dbReference type="ChEBI" id="CHEBI:61717"/>
        <label>2</label>
    </ligand>
    <ligandPart>
        <name>Fe</name>
        <dbReference type="ChEBI" id="CHEBI:18248"/>
    </ligandPart>
</feature>
<feature type="domain" description="Cytochrome c" evidence="19">
    <location>
        <begin position="81"/>
        <end position="166"/>
    </location>
</feature>
<keyword evidence="7 18" id="KW-0732">Signal</keyword>
<comment type="cofactor">
    <cofactor evidence="16">
        <name>heme</name>
        <dbReference type="ChEBI" id="CHEBI:30413"/>
    </cofactor>
    <text evidence="16">Binds 2 heme groups per subunit.</text>
</comment>
<evidence type="ECO:0000256" key="8">
    <source>
        <dbReference type="ARBA" id="ARBA00022764"/>
    </source>
</evidence>
<dbReference type="InterPro" id="IPR036909">
    <property type="entry name" value="Cyt_c-like_dom_sf"/>
</dbReference>
<feature type="binding site" description="axial binding residue" evidence="17">
    <location>
        <position position="133"/>
    </location>
    <ligand>
        <name>heme c</name>
        <dbReference type="ChEBI" id="CHEBI:61717"/>
        <label>1</label>
    </ligand>
    <ligandPart>
        <name>Fe</name>
        <dbReference type="ChEBI" id="CHEBI:18248"/>
    </ligandPart>
</feature>
<keyword evidence="4 14" id="KW-0349">Heme</keyword>
<reference evidence="20 21" key="1">
    <citation type="submission" date="2017-01" db="EMBL/GenBank/DDBJ databases">
        <authorList>
            <person name="Mah S.A."/>
            <person name="Swanson W.J."/>
            <person name="Moy G.W."/>
            <person name="Vacquier V.D."/>
        </authorList>
    </citation>
    <scope>NUCLEOTIDE SEQUENCE [LARGE SCALE GENOMIC DNA]</scope>
    <source>
        <strain evidence="20 21">DSM 11589</strain>
    </source>
</reference>
<evidence type="ECO:0000256" key="6">
    <source>
        <dbReference type="ARBA" id="ARBA00022723"/>
    </source>
</evidence>
<dbReference type="GO" id="GO:0019417">
    <property type="term" value="P:sulfur oxidation"/>
    <property type="evidence" value="ECO:0007669"/>
    <property type="project" value="InterPro"/>
</dbReference>
<feature type="chain" id="PRO_5012275359" description="SoxAX cytochrome complex subunit A" evidence="18">
    <location>
        <begin position="32"/>
        <end position="280"/>
    </location>
</feature>
<keyword evidence="6 14" id="KW-0479">Metal-binding</keyword>
<name>A0A1N7ML59_9PROT</name>
<dbReference type="STRING" id="80876.SAMN05421779_104201"/>
<dbReference type="GO" id="GO:0070069">
    <property type="term" value="C:cytochrome complex"/>
    <property type="evidence" value="ECO:0007669"/>
    <property type="project" value="InterPro"/>
</dbReference>
<evidence type="ECO:0000256" key="5">
    <source>
        <dbReference type="ARBA" id="ARBA00022679"/>
    </source>
</evidence>
<accession>A0A1N7ML59</accession>
<dbReference type="AlphaFoldDB" id="A0A1N7ML59"/>
<evidence type="ECO:0000256" key="9">
    <source>
        <dbReference type="ARBA" id="ARBA00022982"/>
    </source>
</evidence>
<feature type="signal peptide" evidence="18">
    <location>
        <begin position="1"/>
        <end position="31"/>
    </location>
</feature>
<dbReference type="NCBIfam" id="TIGR04484">
    <property type="entry name" value="thiosulf_SoxA"/>
    <property type="match status" value="1"/>
</dbReference>
<keyword evidence="3 14" id="KW-0813">Transport</keyword>
<dbReference type="Proteomes" id="UP000185678">
    <property type="component" value="Unassembled WGS sequence"/>
</dbReference>
<protein>
    <recommendedName>
        <fullName evidence="14">SoxAX cytochrome complex subunit A</fullName>
        <ecNumber evidence="14">2.8.5.2</ecNumber>
    </recommendedName>
    <alternativeName>
        <fullName evidence="14">Protein SoxA</fullName>
    </alternativeName>
    <alternativeName>
        <fullName evidence="14">Sulfur oxidizing protein A</fullName>
    </alternativeName>
    <alternativeName>
        <fullName evidence="14">Thiosulfate-oxidizing multienzyme system protein SoxA</fullName>
    </alternativeName>
</protein>
<dbReference type="Pfam" id="PF21342">
    <property type="entry name" value="SoxA-TsdA_cyt-c"/>
    <property type="match status" value="1"/>
</dbReference>
<keyword evidence="8 14" id="KW-0574">Periplasm</keyword>
<comment type="subunit">
    <text evidence="2 14">Heterodimer of SoxA and SoxX.</text>
</comment>
<dbReference type="InterPro" id="IPR025710">
    <property type="entry name" value="SoxA"/>
</dbReference>
<feature type="binding site" description="covalent" evidence="16">
    <location>
        <position position="99"/>
    </location>
    <ligand>
        <name>heme c</name>
        <dbReference type="ChEBI" id="CHEBI:61717"/>
        <label>1</label>
    </ligand>
</feature>
<feature type="binding site" description="axial binding residue" evidence="17">
    <location>
        <position position="241"/>
    </location>
    <ligand>
        <name>heme c</name>
        <dbReference type="ChEBI" id="CHEBI:61717"/>
        <label>2</label>
    </ligand>
    <ligandPart>
        <name>Fe</name>
        <dbReference type="ChEBI" id="CHEBI:18248"/>
    </ligandPart>
</feature>
<feature type="binding site" description="covalent" evidence="16">
    <location>
        <position position="96"/>
    </location>
    <ligand>
        <name>heme c</name>
        <dbReference type="ChEBI" id="CHEBI:61717"/>
        <label>1</label>
    </ligand>
</feature>
<keyword evidence="9 14" id="KW-0249">Electron transport</keyword>
<evidence type="ECO:0000256" key="10">
    <source>
        <dbReference type="ARBA" id="ARBA00023004"/>
    </source>
</evidence>
<evidence type="ECO:0000256" key="18">
    <source>
        <dbReference type="SAM" id="SignalP"/>
    </source>
</evidence>
<proteinExistence type="inferred from homology"/>
<comment type="catalytic activity">
    <reaction evidence="12 14">
        <text>L-cysteinyl-[SoxY protein] + thiosulfate + 2 Fe(III)-[cytochrome c] = S-sulfosulfanyl-L-cysteinyl-[SoxY protein] + 2 Fe(II)-[cytochrome c] + 2 H(+)</text>
        <dbReference type="Rhea" id="RHEA:56720"/>
        <dbReference type="Rhea" id="RHEA-COMP:10350"/>
        <dbReference type="Rhea" id="RHEA-COMP:14328"/>
        <dbReference type="Rhea" id="RHEA-COMP:14399"/>
        <dbReference type="Rhea" id="RHEA-COMP:14691"/>
        <dbReference type="ChEBI" id="CHEBI:15378"/>
        <dbReference type="ChEBI" id="CHEBI:29033"/>
        <dbReference type="ChEBI" id="CHEBI:29034"/>
        <dbReference type="ChEBI" id="CHEBI:29950"/>
        <dbReference type="ChEBI" id="CHEBI:33542"/>
        <dbReference type="ChEBI" id="CHEBI:139321"/>
        <dbReference type="EC" id="2.8.5.2"/>
    </reaction>
</comment>
<feature type="active site" description="Cysteine persulfide intermediate" evidence="15">
    <location>
        <position position="241"/>
    </location>
</feature>
<evidence type="ECO:0000256" key="2">
    <source>
        <dbReference type="ARBA" id="ARBA00011530"/>
    </source>
</evidence>